<dbReference type="Pfam" id="PF25917">
    <property type="entry name" value="BSH_RND"/>
    <property type="match status" value="1"/>
</dbReference>
<evidence type="ECO:0000256" key="3">
    <source>
        <dbReference type="SAM" id="SignalP"/>
    </source>
</evidence>
<dbReference type="AlphaFoldDB" id="A0AAE9ZFL6"/>
<reference evidence="5 6" key="1">
    <citation type="journal article" date="2015" name="Genome Announc.">
        <title>Draft Genome Sequences of Marine Isolates of Thalassomonas viridans and Thalassomonas actiniarum.</title>
        <authorList>
            <person name="Olonade I."/>
            <person name="van Zyl L.J."/>
            <person name="Trindade M."/>
        </authorList>
    </citation>
    <scope>NUCLEOTIDE SEQUENCE [LARGE SCALE GENOMIC DNA]</scope>
    <source>
        <strain evidence="5 6">XOM25</strain>
    </source>
</reference>
<feature type="compositionally biased region" description="Basic and acidic residues" evidence="2">
    <location>
        <begin position="397"/>
        <end position="409"/>
    </location>
</feature>
<dbReference type="SUPFAM" id="SSF111369">
    <property type="entry name" value="HlyD-like secretion proteins"/>
    <property type="match status" value="1"/>
</dbReference>
<gene>
    <name evidence="5" type="ORF">SG34_030360</name>
</gene>
<dbReference type="InterPro" id="IPR006143">
    <property type="entry name" value="RND_pump_MFP"/>
</dbReference>
<feature type="region of interest" description="Disordered" evidence="2">
    <location>
        <begin position="384"/>
        <end position="421"/>
    </location>
</feature>
<dbReference type="EMBL" id="CP059734">
    <property type="protein sequence ID" value="WDE09077.1"/>
    <property type="molecule type" value="Genomic_DNA"/>
</dbReference>
<dbReference type="InterPro" id="IPR058625">
    <property type="entry name" value="MdtA-like_BSH"/>
</dbReference>
<dbReference type="Gene3D" id="2.40.30.170">
    <property type="match status" value="1"/>
</dbReference>
<name>A0AAE9ZFL6_9GAMM</name>
<proteinExistence type="inferred from homology"/>
<feature type="signal peptide" evidence="3">
    <location>
        <begin position="1"/>
        <end position="25"/>
    </location>
</feature>
<dbReference type="PANTHER" id="PTHR30469">
    <property type="entry name" value="MULTIDRUG RESISTANCE PROTEIN MDTA"/>
    <property type="match status" value="1"/>
</dbReference>
<evidence type="ECO:0000313" key="5">
    <source>
        <dbReference type="EMBL" id="WDE09077.1"/>
    </source>
</evidence>
<keyword evidence="3" id="KW-0732">Signal</keyword>
<evidence type="ECO:0000259" key="4">
    <source>
        <dbReference type="Pfam" id="PF25917"/>
    </source>
</evidence>
<sequence>MDMKKLKKIIIPAVLMLAASAAVMAIINNPPKSEGRNRGQENKMNVAAAQITPQDFQVKLASYGVVQPKTQTSLISQVSGEVVYLSEKFREGGFFNKGERLLAVDARDYQANVDIARAALAAADLALKEEQARGTQALEDWQRLRKDEKPDELAMRKPQLAYATANLAAARAELNKALLALERTEIKAPYNGRVLSKQVDIGQVIAGNSLLGEIYATDVVEVRLPVNNEDLTLLDLPEEFREGSYSQQNIRVNFTSDIYKSQTWQGQIVRTEGAIDQNSQQLYVVAEIKDPFSISKDQSPVKIGQYVNATIFGKLLTDAIVIDKNTIYQESYVYTLVNDALKRTDIHIRWQNDNLAIIDRGLSVNSMLVSTPLGMVSSGTRVNLVNADGSPKKRPGKDRGKGKNKDKQESIAAARAGGAKS</sequence>
<protein>
    <submittedName>
        <fullName evidence="5">Efflux RND transporter periplasmic adaptor subunit</fullName>
    </submittedName>
</protein>
<dbReference type="NCBIfam" id="TIGR01730">
    <property type="entry name" value="RND_mfp"/>
    <property type="match status" value="1"/>
</dbReference>
<comment type="similarity">
    <text evidence="1">Belongs to the membrane fusion protein (MFP) (TC 8.A.1) family.</text>
</comment>
<dbReference type="Gene3D" id="1.10.287.470">
    <property type="entry name" value="Helix hairpin bin"/>
    <property type="match status" value="1"/>
</dbReference>
<feature type="domain" description="Multidrug resistance protein MdtA-like barrel-sandwich hybrid" evidence="4">
    <location>
        <begin position="73"/>
        <end position="207"/>
    </location>
</feature>
<organism evidence="5 6">
    <name type="scientific">Thalassomonas viridans</name>
    <dbReference type="NCBI Taxonomy" id="137584"/>
    <lineage>
        <taxon>Bacteria</taxon>
        <taxon>Pseudomonadati</taxon>
        <taxon>Pseudomonadota</taxon>
        <taxon>Gammaproteobacteria</taxon>
        <taxon>Alteromonadales</taxon>
        <taxon>Colwelliaceae</taxon>
        <taxon>Thalassomonas</taxon>
    </lineage>
</organism>
<accession>A0AAE9ZFL6</accession>
<dbReference type="GO" id="GO:1990281">
    <property type="term" value="C:efflux pump complex"/>
    <property type="evidence" value="ECO:0007669"/>
    <property type="project" value="TreeGrafter"/>
</dbReference>
<dbReference type="KEGG" id="tvd:SG34_030360"/>
<evidence type="ECO:0000313" key="6">
    <source>
        <dbReference type="Proteomes" id="UP000032352"/>
    </source>
</evidence>
<keyword evidence="6" id="KW-1185">Reference proteome</keyword>
<reference evidence="5 6" key="2">
    <citation type="journal article" date="2022" name="Mar. Drugs">
        <title>Bioassay-Guided Fractionation Leads to the Detection of Cholic Acid Generated by the Rare Thalassomonas sp.</title>
        <authorList>
            <person name="Pheiffer F."/>
            <person name="Schneider Y.K."/>
            <person name="Hansen E.H."/>
            <person name="Andersen J.H."/>
            <person name="Isaksson J."/>
            <person name="Busche T."/>
            <person name="R C."/>
            <person name="Kalinowski J."/>
            <person name="Zyl L.V."/>
            <person name="Trindade M."/>
        </authorList>
    </citation>
    <scope>NUCLEOTIDE SEQUENCE [LARGE SCALE GENOMIC DNA]</scope>
    <source>
        <strain evidence="5 6">XOM25</strain>
    </source>
</reference>
<evidence type="ECO:0000256" key="2">
    <source>
        <dbReference type="SAM" id="MobiDB-lite"/>
    </source>
</evidence>
<feature type="chain" id="PRO_5041910916" evidence="3">
    <location>
        <begin position="26"/>
        <end position="421"/>
    </location>
</feature>
<dbReference type="PANTHER" id="PTHR30469:SF12">
    <property type="entry name" value="MULTIDRUG RESISTANCE PROTEIN MDTA"/>
    <property type="match status" value="1"/>
</dbReference>
<evidence type="ECO:0000256" key="1">
    <source>
        <dbReference type="ARBA" id="ARBA00009477"/>
    </source>
</evidence>
<dbReference type="GO" id="GO:0015562">
    <property type="term" value="F:efflux transmembrane transporter activity"/>
    <property type="evidence" value="ECO:0007669"/>
    <property type="project" value="TreeGrafter"/>
</dbReference>
<dbReference type="Proteomes" id="UP000032352">
    <property type="component" value="Chromosome pTvir"/>
</dbReference>
<dbReference type="Gene3D" id="2.40.50.100">
    <property type="match status" value="1"/>
</dbReference>